<name>A0ACC0IQR0_9ERIC</name>
<evidence type="ECO:0000313" key="2">
    <source>
        <dbReference type="Proteomes" id="UP001060215"/>
    </source>
</evidence>
<evidence type="ECO:0000313" key="1">
    <source>
        <dbReference type="EMBL" id="KAI8027237.1"/>
    </source>
</evidence>
<organism evidence="1 2">
    <name type="scientific">Camellia lanceoleosa</name>
    <dbReference type="NCBI Taxonomy" id="1840588"/>
    <lineage>
        <taxon>Eukaryota</taxon>
        <taxon>Viridiplantae</taxon>
        <taxon>Streptophyta</taxon>
        <taxon>Embryophyta</taxon>
        <taxon>Tracheophyta</taxon>
        <taxon>Spermatophyta</taxon>
        <taxon>Magnoliopsida</taxon>
        <taxon>eudicotyledons</taxon>
        <taxon>Gunneridae</taxon>
        <taxon>Pentapetalae</taxon>
        <taxon>asterids</taxon>
        <taxon>Ericales</taxon>
        <taxon>Theaceae</taxon>
        <taxon>Camellia</taxon>
    </lineage>
</organism>
<dbReference type="EMBL" id="CM045760">
    <property type="protein sequence ID" value="KAI8027237.1"/>
    <property type="molecule type" value="Genomic_DNA"/>
</dbReference>
<keyword evidence="2" id="KW-1185">Reference proteome</keyword>
<accession>A0ACC0IQR0</accession>
<gene>
    <name evidence="1" type="ORF">LOK49_LG02G00326</name>
</gene>
<proteinExistence type="predicted"/>
<reference evidence="1 2" key="1">
    <citation type="journal article" date="2022" name="Plant J.">
        <title>Chromosome-level genome of Camellia lanceoleosa provides a valuable resource for understanding genome evolution and self-incompatibility.</title>
        <authorList>
            <person name="Gong W."/>
            <person name="Xiao S."/>
            <person name="Wang L."/>
            <person name="Liao Z."/>
            <person name="Chang Y."/>
            <person name="Mo W."/>
            <person name="Hu G."/>
            <person name="Li W."/>
            <person name="Zhao G."/>
            <person name="Zhu H."/>
            <person name="Hu X."/>
            <person name="Ji K."/>
            <person name="Xiang X."/>
            <person name="Song Q."/>
            <person name="Yuan D."/>
            <person name="Jin S."/>
            <person name="Zhang L."/>
        </authorList>
    </citation>
    <scope>NUCLEOTIDE SEQUENCE [LARGE SCALE GENOMIC DNA]</scope>
    <source>
        <strain evidence="1">SQ_2022a</strain>
    </source>
</reference>
<dbReference type="Proteomes" id="UP001060215">
    <property type="component" value="Chromosome 3"/>
</dbReference>
<comment type="caution">
    <text evidence="1">The sequence shown here is derived from an EMBL/GenBank/DDBJ whole genome shotgun (WGS) entry which is preliminary data.</text>
</comment>
<protein>
    <submittedName>
        <fullName evidence="1">Pentatricopeptide repeat-containing protein</fullName>
    </submittedName>
</protein>
<sequence>MAVSKSTHFMDSLLTHSSFSNALKSSAKIGSLPQGRKLHAHLFKLGYHNVLPLQNQLLNVYVKCKEFYDACKLFDEMLVRNLVTWNTLLSGVSDCGGGFRSIHNLGFRYFKRMLSQMVVPDCITFASLLRMCVELNDVEIGRQLHCLLLKLGLYIHCFVNSALVDFYSKFGLVGDARCAFDCCLEKDLVLWNGMVSCYALNCLAKEAFWVFSLMRLEGVKGDDFTLSNLLNSSTNLEFFELGRQLHSLVIRLSFDIDVVVASALVDMYAKTVHVVDASKAFDGMVFRNIISWNTMIVGYGRHGDGKEAMKLLVKMFREDFCPDELSLASVLSSCGNLSSSSEIMQGHAYTVKNGFQAFLSVANSLINAYSKCGSIDMALKIFSFIAKPDLVSWTSMIRAYAFHGNPKEAIELFETMLLHGSGRPDQVAFLGVLSACSHGGLVDEGLHYFNLMTNDYHIEPHSEHYTCLIDLLGRAGFLDEAFNVLNSMPIEPRSDTLGAFIGACKVHGNSGLAIWAAKKLFVLEPGKTVNYTLLSNMYASVGCWLDVARVRRMMRDRCSHKVPGCSWIEIAGELHTFVSSDKSHKRALEVYTLLDVPVRLMEDEEDCLSCVD</sequence>